<dbReference type="InterPro" id="IPR028299">
    <property type="entry name" value="ClpA/B_CS2"/>
</dbReference>
<name>A0ABD3RW44_9STRA</name>
<reference evidence="8 9" key="1">
    <citation type="submission" date="2024-10" db="EMBL/GenBank/DDBJ databases">
        <title>Updated reference genomes for cyclostephanoid diatoms.</title>
        <authorList>
            <person name="Roberts W.R."/>
            <person name="Alverson A.J."/>
        </authorList>
    </citation>
    <scope>NUCLEOTIDE SEQUENCE [LARGE SCALE GENOMIC DNA]</scope>
    <source>
        <strain evidence="8 9">AJA228-03</strain>
    </source>
</reference>
<dbReference type="EMBL" id="JALLPB020000150">
    <property type="protein sequence ID" value="KAL3816423.1"/>
    <property type="molecule type" value="Genomic_DNA"/>
</dbReference>
<gene>
    <name evidence="8" type="ORF">ACHAXA_007359</name>
</gene>
<evidence type="ECO:0000256" key="2">
    <source>
        <dbReference type="ARBA" id="ARBA00022741"/>
    </source>
</evidence>
<dbReference type="InterPro" id="IPR001270">
    <property type="entry name" value="ClpA/B"/>
</dbReference>
<dbReference type="SMART" id="SM00382">
    <property type="entry name" value="AAA"/>
    <property type="match status" value="2"/>
</dbReference>
<dbReference type="InterPro" id="IPR041546">
    <property type="entry name" value="ClpA/ClpB_AAA_lid"/>
</dbReference>
<dbReference type="PANTHER" id="PTHR11638:SF18">
    <property type="entry name" value="HEAT SHOCK PROTEIN 104"/>
    <property type="match status" value="1"/>
</dbReference>
<comment type="caution">
    <text evidence="8">The sequence shown here is derived from an EMBL/GenBank/DDBJ whole genome shotgun (WGS) entry which is preliminary data.</text>
</comment>
<dbReference type="Pfam" id="PF10431">
    <property type="entry name" value="ClpB_D2-small"/>
    <property type="match status" value="1"/>
</dbReference>
<keyword evidence="9" id="KW-1185">Reference proteome</keyword>
<feature type="compositionally biased region" description="Polar residues" evidence="5">
    <location>
        <begin position="200"/>
        <end position="211"/>
    </location>
</feature>
<keyword evidence="1" id="KW-0677">Repeat</keyword>
<dbReference type="InterPro" id="IPR018368">
    <property type="entry name" value="ClpA/B_CS1"/>
</dbReference>
<dbReference type="InterPro" id="IPR050130">
    <property type="entry name" value="ClpA_ClpB"/>
</dbReference>
<keyword evidence="3" id="KW-0067">ATP-binding</keyword>
<keyword evidence="2" id="KW-0547">Nucleotide-binding</keyword>
<feature type="domain" description="Clp ATPase C-terminal" evidence="7">
    <location>
        <begin position="810"/>
        <end position="902"/>
    </location>
</feature>
<dbReference type="InterPro" id="IPR027417">
    <property type="entry name" value="P-loop_NTPase"/>
</dbReference>
<organism evidence="8 9">
    <name type="scientific">Cyclostephanos tholiformis</name>
    <dbReference type="NCBI Taxonomy" id="382380"/>
    <lineage>
        <taxon>Eukaryota</taxon>
        <taxon>Sar</taxon>
        <taxon>Stramenopiles</taxon>
        <taxon>Ochrophyta</taxon>
        <taxon>Bacillariophyta</taxon>
        <taxon>Coscinodiscophyceae</taxon>
        <taxon>Thalassiosirophycidae</taxon>
        <taxon>Stephanodiscales</taxon>
        <taxon>Stephanodiscaceae</taxon>
        <taxon>Cyclostephanos</taxon>
    </lineage>
</organism>
<dbReference type="InterPro" id="IPR036628">
    <property type="entry name" value="Clp_N_dom_sf"/>
</dbReference>
<dbReference type="SMART" id="SM01086">
    <property type="entry name" value="ClpB_D2-small"/>
    <property type="match status" value="1"/>
</dbReference>
<evidence type="ECO:0000259" key="6">
    <source>
        <dbReference type="SMART" id="SM00382"/>
    </source>
</evidence>
<dbReference type="PROSITE" id="PS00871">
    <property type="entry name" value="CLPAB_2"/>
    <property type="match status" value="1"/>
</dbReference>
<feature type="region of interest" description="Disordered" evidence="5">
    <location>
        <begin position="179"/>
        <end position="214"/>
    </location>
</feature>
<dbReference type="GO" id="GO:0005524">
    <property type="term" value="F:ATP binding"/>
    <property type="evidence" value="ECO:0007669"/>
    <property type="project" value="UniProtKB-KW"/>
</dbReference>
<dbReference type="Gene3D" id="3.40.50.300">
    <property type="entry name" value="P-loop containing nucleotide triphosphate hydrolases"/>
    <property type="match status" value="3"/>
</dbReference>
<sequence length="955" mass="102919">MRGIIDRPERARRTLKSYGVSLRKARLTVENMFRDELGGGGVDSDGGGGGGGGQNRGIFTMSPQLLNMNRKARDVELPFAPPLKRALSRAGTIADSFDSPSVNSEHVLLSLLGYDPTTGRVPDEVDASVEERGYAKGALAVFLRMEGGLSVEGGGGVGGSGFSASEFCRRLVMDIKYPQDGGGPGGAGGKGGNGELVSGASKSSSTPTLSEVGTDLTEMATRMELDPVHGRDDEIRSALRTLVRRRKNNPCLMGEPGVGKTAIAEGVAQILAAPNMLDRLDELFDRRTLGDVAVDGGGGMGGGYEYGSGGYDDGDFVKQDQVDRIRELAKLCPAKLRNHRVVSLELANLVAGTKYRGEFEERLQAIVEEVTDERAPPTILFIDVGAGSAEGGIDAANMLKPALARGKLQVIGATTISEYRKYIEKDAALERRLQPLLIKEPTIDQTVEILEAISDKYGAHHGVKYTRESLVAAAKLSERYITDRFLPDKAIDLLDEAGAAVQMEHSFLSVITPNPPPNVTERDISKIISQWTNIPIGKLTSTESSTLLTLESSLASRVKGQQRAIKSIARAVRRARSGLRDAGRPVASFLFCGSTGVGKTWLAKSLAAQYYGSEKDMIRIDMSEYMEKHTASRLTGPPPGYVGYEEGGQLTEAVRRSPHSVVLLDEIEKAHRDVLNVLLQVMEDGVLTDGKGRSICFKNVILVMTSNVGSRQILELVGRQRLERAKNARKKKRRRTDGGGESSTSFEDYVMGGGINGGSETTDDFMSTISPYELAEEYSALSEIVQDELQKEMKPELLNRIDEIIVFSPLDDGNLRDIARAIVDASIDRAYKERSITLSVTESLIDSIVNDGTINAAEFGARPMRRAAQRLFEDAVSDAIVRGFLQEGDGGVVDMGLGTNGMAGLPTVIIKRKRDGEVLVVDVDDGSGGIGMAASSRSSNVYAMSKDELQPDMML</sequence>
<keyword evidence="4" id="KW-0143">Chaperone</keyword>
<dbReference type="PROSITE" id="PS00870">
    <property type="entry name" value="CLPAB_1"/>
    <property type="match status" value="1"/>
</dbReference>
<feature type="domain" description="AAA+ ATPase" evidence="6">
    <location>
        <begin position="246"/>
        <end position="444"/>
    </location>
</feature>
<evidence type="ECO:0000256" key="4">
    <source>
        <dbReference type="ARBA" id="ARBA00023186"/>
    </source>
</evidence>
<protein>
    <recommendedName>
        <fullName evidence="10">Clp protease ATP binding subunit</fullName>
    </recommendedName>
</protein>
<feature type="domain" description="AAA+ ATPase" evidence="6">
    <location>
        <begin position="585"/>
        <end position="729"/>
    </location>
</feature>
<dbReference type="Pfam" id="PF17871">
    <property type="entry name" value="AAA_lid_9"/>
    <property type="match status" value="1"/>
</dbReference>
<dbReference type="InterPro" id="IPR003959">
    <property type="entry name" value="ATPase_AAA_core"/>
</dbReference>
<dbReference type="AlphaFoldDB" id="A0ABD3RW44"/>
<dbReference type="FunFam" id="3.40.50.300:FF:000025">
    <property type="entry name" value="ATP-dependent Clp protease subunit"/>
    <property type="match status" value="1"/>
</dbReference>
<dbReference type="Gene3D" id="1.10.1780.10">
    <property type="entry name" value="Clp, N-terminal domain"/>
    <property type="match status" value="1"/>
</dbReference>
<dbReference type="Proteomes" id="UP001530377">
    <property type="component" value="Unassembled WGS sequence"/>
</dbReference>
<dbReference type="InterPro" id="IPR019489">
    <property type="entry name" value="Clp_ATPase_C"/>
</dbReference>
<evidence type="ECO:0000313" key="9">
    <source>
        <dbReference type="Proteomes" id="UP001530377"/>
    </source>
</evidence>
<dbReference type="SUPFAM" id="SSF52540">
    <property type="entry name" value="P-loop containing nucleoside triphosphate hydrolases"/>
    <property type="match status" value="2"/>
</dbReference>
<evidence type="ECO:0000256" key="3">
    <source>
        <dbReference type="ARBA" id="ARBA00022840"/>
    </source>
</evidence>
<dbReference type="PRINTS" id="PR00300">
    <property type="entry name" value="CLPPROTEASEA"/>
</dbReference>
<evidence type="ECO:0008006" key="10">
    <source>
        <dbReference type="Google" id="ProtNLM"/>
    </source>
</evidence>
<evidence type="ECO:0000259" key="7">
    <source>
        <dbReference type="SMART" id="SM01086"/>
    </source>
</evidence>
<evidence type="ECO:0000313" key="8">
    <source>
        <dbReference type="EMBL" id="KAL3816423.1"/>
    </source>
</evidence>
<accession>A0ABD3RW44</accession>
<dbReference type="PANTHER" id="PTHR11638">
    <property type="entry name" value="ATP-DEPENDENT CLP PROTEASE"/>
    <property type="match status" value="1"/>
</dbReference>
<dbReference type="InterPro" id="IPR003593">
    <property type="entry name" value="AAA+_ATPase"/>
</dbReference>
<dbReference type="Pfam" id="PF07724">
    <property type="entry name" value="AAA_2"/>
    <property type="match status" value="1"/>
</dbReference>
<dbReference type="CDD" id="cd00009">
    <property type="entry name" value="AAA"/>
    <property type="match status" value="1"/>
</dbReference>
<proteinExistence type="predicted"/>
<evidence type="ECO:0000256" key="1">
    <source>
        <dbReference type="ARBA" id="ARBA00022737"/>
    </source>
</evidence>
<dbReference type="Gene3D" id="1.10.8.60">
    <property type="match status" value="1"/>
</dbReference>
<evidence type="ECO:0000256" key="5">
    <source>
        <dbReference type="SAM" id="MobiDB-lite"/>
    </source>
</evidence>
<feature type="compositionally biased region" description="Gly residues" evidence="5">
    <location>
        <begin position="180"/>
        <end position="194"/>
    </location>
</feature>
<dbReference type="CDD" id="cd19499">
    <property type="entry name" value="RecA-like_ClpB_Hsp104-like"/>
    <property type="match status" value="1"/>
</dbReference>
<feature type="region of interest" description="Disordered" evidence="5">
    <location>
        <begin position="725"/>
        <end position="748"/>
    </location>
</feature>